<organism>
    <name type="scientific">Serpula lacrymans var. lacrymans (strain S7.9)</name>
    <name type="common">Dry rot fungus</name>
    <dbReference type="NCBI Taxonomy" id="578457"/>
    <lineage>
        <taxon>Eukaryota</taxon>
        <taxon>Fungi</taxon>
        <taxon>Dikarya</taxon>
        <taxon>Basidiomycota</taxon>
        <taxon>Agaricomycotina</taxon>
        <taxon>Agaricomycetes</taxon>
        <taxon>Agaricomycetidae</taxon>
        <taxon>Boletales</taxon>
        <taxon>Coniophorineae</taxon>
        <taxon>Serpulaceae</taxon>
        <taxon>Serpula</taxon>
    </lineage>
</organism>
<dbReference type="Proteomes" id="UP000008064">
    <property type="component" value="Unassembled WGS sequence"/>
</dbReference>
<dbReference type="KEGG" id="sla:SERLADRAFT_477797"/>
<gene>
    <name evidence="3" type="ORF">SERLADRAFT_477797</name>
</gene>
<accession>F8P9K5</accession>
<reference evidence="3" key="1">
    <citation type="submission" date="2011-04" db="EMBL/GenBank/DDBJ databases">
        <title>Evolution of plant cell wall degrading machinery underlies the functional diversity of forest fungi.</title>
        <authorList>
            <consortium name="US DOE Joint Genome Institute (JGI-PGF)"/>
            <person name="Eastwood D.C."/>
            <person name="Floudas D."/>
            <person name="Binder M."/>
            <person name="Majcherczyk A."/>
            <person name="Schneider P."/>
            <person name="Aerts A."/>
            <person name="Asiegbu F.O."/>
            <person name="Baker S.E."/>
            <person name="Barry K."/>
            <person name="Bendiksby M."/>
            <person name="Blumentritt M."/>
            <person name="Coutinho P.M."/>
            <person name="Cullen D."/>
            <person name="Cullen D."/>
            <person name="Gathman A."/>
            <person name="Goodell B."/>
            <person name="Henrissat B."/>
            <person name="Ihrmark K."/>
            <person name="Kauserud H."/>
            <person name="Kohler A."/>
            <person name="LaButti K."/>
            <person name="Lapidus A."/>
            <person name="Lavin J.L."/>
            <person name="Lee Y.-H."/>
            <person name="Lindquist E."/>
            <person name="Lilly W."/>
            <person name="Lucas S."/>
            <person name="Morin E."/>
            <person name="Murat C."/>
            <person name="Oguiza J.A."/>
            <person name="Park J."/>
            <person name="Pisabarro A.G."/>
            <person name="Riley R."/>
            <person name="Rosling A."/>
            <person name="Salamov A."/>
            <person name="Schmidt O."/>
            <person name="Schmutz J."/>
            <person name="Skrede I."/>
            <person name="Stenlid J."/>
            <person name="Wiebenga A."/>
            <person name="Xie X."/>
            <person name="Kues U."/>
            <person name="Hibbett D.S."/>
            <person name="Hoffmeister D."/>
            <person name="Hogberg N."/>
            <person name="Martin F."/>
            <person name="Grigoriev I.V."/>
            <person name="Watkinson S.C."/>
        </authorList>
    </citation>
    <scope>NUCLEOTIDE SEQUENCE</scope>
    <source>
        <strain evidence="3">S7.9</strain>
    </source>
</reference>
<feature type="transmembrane region" description="Helical" evidence="2">
    <location>
        <begin position="20"/>
        <end position="40"/>
    </location>
</feature>
<keyword evidence="2" id="KW-0812">Transmembrane</keyword>
<evidence type="ECO:0000313" key="3">
    <source>
        <dbReference type="EMBL" id="EGO20334.1"/>
    </source>
</evidence>
<evidence type="ECO:0000256" key="1">
    <source>
        <dbReference type="SAM" id="MobiDB-lite"/>
    </source>
</evidence>
<dbReference type="RefSeq" id="XP_007323079.1">
    <property type="nucleotide sequence ID" value="XM_007323017.1"/>
</dbReference>
<dbReference type="GeneID" id="18821071"/>
<dbReference type="AlphaFoldDB" id="F8P9K5"/>
<name>F8P9K5_SERL9</name>
<evidence type="ECO:0000256" key="2">
    <source>
        <dbReference type="SAM" id="Phobius"/>
    </source>
</evidence>
<dbReference type="OrthoDB" id="3198959at2759"/>
<dbReference type="EMBL" id="GL945441">
    <property type="protein sequence ID" value="EGO20334.1"/>
    <property type="molecule type" value="Genomic_DNA"/>
</dbReference>
<protein>
    <submittedName>
        <fullName evidence="3">Uncharacterized protein</fullName>
    </submittedName>
</protein>
<proteinExistence type="predicted"/>
<keyword evidence="2" id="KW-1133">Transmembrane helix</keyword>
<feature type="region of interest" description="Disordered" evidence="1">
    <location>
        <begin position="67"/>
        <end position="117"/>
    </location>
</feature>
<sequence length="117" mass="13122">MAPTNSPGVPSEGNKPQPLGNFPLVLLFTFCTLCILFLLWRQANNLRRVVSHQLKTWSRQEGAIRLSQDDGPSAAEFLEDDYDEDVGSIDEPLVPKPGQHPMARRETERELPPIPSE</sequence>
<dbReference type="HOGENOM" id="CLU_144904_0_0_1"/>
<keyword evidence="2" id="KW-0472">Membrane</keyword>
<feature type="compositionally biased region" description="Acidic residues" evidence="1">
    <location>
        <begin position="77"/>
        <end position="88"/>
    </location>
</feature>